<dbReference type="EC" id="2.7.13.3" evidence="2"/>
<evidence type="ECO:0000256" key="2">
    <source>
        <dbReference type="ARBA" id="ARBA00012438"/>
    </source>
</evidence>
<keyword evidence="5" id="KW-0547">Nucleotide-binding</keyword>
<dbReference type="Proteomes" id="UP000547674">
    <property type="component" value="Unassembled WGS sequence"/>
</dbReference>
<dbReference type="Gene3D" id="3.30.565.10">
    <property type="entry name" value="Histidine kinase-like ATPase, C-terminal domain"/>
    <property type="match status" value="1"/>
</dbReference>
<comment type="caution">
    <text evidence="11">The sequence shown here is derived from an EMBL/GenBank/DDBJ whole genome shotgun (WGS) entry which is preliminary data.</text>
</comment>
<evidence type="ECO:0000256" key="5">
    <source>
        <dbReference type="ARBA" id="ARBA00022741"/>
    </source>
</evidence>
<accession>A0A7Y2E7D8</accession>
<comment type="catalytic activity">
    <reaction evidence="1">
        <text>ATP + protein L-histidine = ADP + protein N-phospho-L-histidine.</text>
        <dbReference type="EC" id="2.7.13.3"/>
    </reaction>
</comment>
<keyword evidence="4" id="KW-0808">Transferase</keyword>
<dbReference type="EMBL" id="JABDJR010000113">
    <property type="protein sequence ID" value="NNF05717.1"/>
    <property type="molecule type" value="Genomic_DNA"/>
</dbReference>
<evidence type="ECO:0000256" key="9">
    <source>
        <dbReference type="SAM" id="MobiDB-lite"/>
    </source>
</evidence>
<dbReference type="SMART" id="SM00388">
    <property type="entry name" value="HisKA"/>
    <property type="match status" value="1"/>
</dbReference>
<dbReference type="Pfam" id="PF00512">
    <property type="entry name" value="HisKA"/>
    <property type="match status" value="1"/>
</dbReference>
<feature type="region of interest" description="Disordered" evidence="9">
    <location>
        <begin position="1"/>
        <end position="24"/>
    </location>
</feature>
<dbReference type="SUPFAM" id="SSF47384">
    <property type="entry name" value="Homodimeric domain of signal transducing histidine kinase"/>
    <property type="match status" value="1"/>
</dbReference>
<protein>
    <recommendedName>
        <fullName evidence="2">histidine kinase</fullName>
        <ecNumber evidence="2">2.7.13.3</ecNumber>
    </recommendedName>
</protein>
<evidence type="ECO:0000313" key="12">
    <source>
        <dbReference type="Proteomes" id="UP000547674"/>
    </source>
</evidence>
<keyword evidence="8" id="KW-0902">Two-component regulatory system</keyword>
<dbReference type="InterPro" id="IPR003594">
    <property type="entry name" value="HATPase_dom"/>
</dbReference>
<dbReference type="Gene3D" id="1.10.287.130">
    <property type="match status" value="1"/>
</dbReference>
<dbReference type="CDD" id="cd00082">
    <property type="entry name" value="HisKA"/>
    <property type="match status" value="1"/>
</dbReference>
<evidence type="ECO:0000256" key="7">
    <source>
        <dbReference type="ARBA" id="ARBA00022840"/>
    </source>
</evidence>
<keyword evidence="7" id="KW-0067">ATP-binding</keyword>
<dbReference type="PROSITE" id="PS50109">
    <property type="entry name" value="HIS_KIN"/>
    <property type="match status" value="1"/>
</dbReference>
<dbReference type="InterPro" id="IPR036097">
    <property type="entry name" value="HisK_dim/P_sf"/>
</dbReference>
<dbReference type="PRINTS" id="PR00344">
    <property type="entry name" value="BCTRLSENSOR"/>
</dbReference>
<evidence type="ECO:0000256" key="1">
    <source>
        <dbReference type="ARBA" id="ARBA00000085"/>
    </source>
</evidence>
<keyword evidence="3" id="KW-0597">Phosphoprotein</keyword>
<dbReference type="InterPro" id="IPR003661">
    <property type="entry name" value="HisK_dim/P_dom"/>
</dbReference>
<dbReference type="SUPFAM" id="SSF55874">
    <property type="entry name" value="ATPase domain of HSP90 chaperone/DNA topoisomerase II/histidine kinase"/>
    <property type="match status" value="1"/>
</dbReference>
<evidence type="ECO:0000256" key="3">
    <source>
        <dbReference type="ARBA" id="ARBA00022553"/>
    </source>
</evidence>
<feature type="domain" description="Histidine kinase" evidence="10">
    <location>
        <begin position="84"/>
        <end position="297"/>
    </location>
</feature>
<evidence type="ECO:0000313" key="11">
    <source>
        <dbReference type="EMBL" id="NNF05717.1"/>
    </source>
</evidence>
<dbReference type="SMART" id="SM00387">
    <property type="entry name" value="HATPase_c"/>
    <property type="match status" value="1"/>
</dbReference>
<evidence type="ECO:0000256" key="6">
    <source>
        <dbReference type="ARBA" id="ARBA00022777"/>
    </source>
</evidence>
<dbReference type="AlphaFoldDB" id="A0A7Y2E7D8"/>
<dbReference type="GO" id="GO:0005524">
    <property type="term" value="F:ATP binding"/>
    <property type="evidence" value="ECO:0007669"/>
    <property type="project" value="UniProtKB-KW"/>
</dbReference>
<dbReference type="PANTHER" id="PTHR43065">
    <property type="entry name" value="SENSOR HISTIDINE KINASE"/>
    <property type="match status" value="1"/>
</dbReference>
<keyword evidence="6" id="KW-0418">Kinase</keyword>
<evidence type="ECO:0000256" key="8">
    <source>
        <dbReference type="ARBA" id="ARBA00023012"/>
    </source>
</evidence>
<gene>
    <name evidence="11" type="ORF">HKN21_03045</name>
</gene>
<name>A0A7Y2E7D8_UNCEI</name>
<feature type="non-terminal residue" evidence="11">
    <location>
        <position position="1"/>
    </location>
</feature>
<organism evidence="11 12">
    <name type="scientific">Eiseniibacteriota bacterium</name>
    <dbReference type="NCBI Taxonomy" id="2212470"/>
    <lineage>
        <taxon>Bacteria</taxon>
        <taxon>Candidatus Eiseniibacteriota</taxon>
    </lineage>
</organism>
<sequence length="300" mass="33494">VIQSDDPTWWSGDPVDDLGSSSSGRKIKAKVNAKRRLLMVTVVPLDSDAKDQERLVTLRDVGARERELKEAQERKTSVEELCACVAHEIRNPLTGIRTTVQYVVTKLEETDPRAGELSEVLKEMDRIEEIIGDLLKFGRPAEFTKEKSDLNQLLGRVLDSLDAQCKQAEVEVRRNFQNDLPQFSFSCDNMQQVLLNLLRNAIEAMPEGGRLKVTTTLREWKSDREPHAEVFISDTGHGIPEDLLDSIFKPFFTTRHNGTGLGLAISLGIVRAHGGTMTARNRLGGGTTFRISLPLSEEKA</sequence>
<dbReference type="Pfam" id="PF02518">
    <property type="entry name" value="HATPase_c"/>
    <property type="match status" value="1"/>
</dbReference>
<dbReference type="InterPro" id="IPR036890">
    <property type="entry name" value="HATPase_C_sf"/>
</dbReference>
<dbReference type="InterPro" id="IPR005467">
    <property type="entry name" value="His_kinase_dom"/>
</dbReference>
<reference evidence="11 12" key="1">
    <citation type="submission" date="2020-03" db="EMBL/GenBank/DDBJ databases">
        <title>Metabolic flexibility allows generalist bacteria to become dominant in a frequently disturbed ecosystem.</title>
        <authorList>
            <person name="Chen Y.-J."/>
            <person name="Leung P.M."/>
            <person name="Bay S.K."/>
            <person name="Hugenholtz P."/>
            <person name="Kessler A.J."/>
            <person name="Shelley G."/>
            <person name="Waite D.W."/>
            <person name="Cook P.L."/>
            <person name="Greening C."/>
        </authorList>
    </citation>
    <scope>NUCLEOTIDE SEQUENCE [LARGE SCALE GENOMIC DNA]</scope>
    <source>
        <strain evidence="11">SS_bin_28</strain>
    </source>
</reference>
<dbReference type="InterPro" id="IPR004358">
    <property type="entry name" value="Sig_transdc_His_kin-like_C"/>
</dbReference>
<dbReference type="GO" id="GO:0000155">
    <property type="term" value="F:phosphorelay sensor kinase activity"/>
    <property type="evidence" value="ECO:0007669"/>
    <property type="project" value="InterPro"/>
</dbReference>
<dbReference type="PANTHER" id="PTHR43065:SF10">
    <property type="entry name" value="PEROXIDE STRESS-ACTIVATED HISTIDINE KINASE MAK3"/>
    <property type="match status" value="1"/>
</dbReference>
<proteinExistence type="predicted"/>
<evidence type="ECO:0000259" key="10">
    <source>
        <dbReference type="PROSITE" id="PS50109"/>
    </source>
</evidence>
<evidence type="ECO:0000256" key="4">
    <source>
        <dbReference type="ARBA" id="ARBA00022679"/>
    </source>
</evidence>